<accession>A0A814JDY5</accession>
<evidence type="ECO:0000313" key="25">
    <source>
        <dbReference type="Proteomes" id="UP000663870"/>
    </source>
</evidence>
<evidence type="ECO:0000313" key="22">
    <source>
        <dbReference type="EMBL" id="CAF3728978.1"/>
    </source>
</evidence>
<dbReference type="EMBL" id="CAJOBD010002030">
    <property type="protein sequence ID" value="CAF3849785.1"/>
    <property type="molecule type" value="Genomic_DNA"/>
</dbReference>
<evidence type="ECO:0000256" key="1">
    <source>
        <dbReference type="ARBA" id="ARBA00001450"/>
    </source>
</evidence>
<dbReference type="Pfam" id="PF04140">
    <property type="entry name" value="ICMT"/>
    <property type="match status" value="1"/>
</dbReference>
<organism evidence="16 24">
    <name type="scientific">Rotaria sordida</name>
    <dbReference type="NCBI Taxonomy" id="392033"/>
    <lineage>
        <taxon>Eukaryota</taxon>
        <taxon>Metazoa</taxon>
        <taxon>Spiralia</taxon>
        <taxon>Gnathifera</taxon>
        <taxon>Rotifera</taxon>
        <taxon>Eurotatoria</taxon>
        <taxon>Bdelloidea</taxon>
        <taxon>Philodinida</taxon>
        <taxon>Philodinidae</taxon>
        <taxon>Rotaria</taxon>
    </lineage>
</organism>
<protein>
    <recommendedName>
        <fullName evidence="13 14">Protein-S-isoprenylcysteine O-methyltransferase</fullName>
        <ecNumber evidence="5 14">2.1.1.100</ecNumber>
    </recommendedName>
</protein>
<dbReference type="EMBL" id="CAJNOH010000427">
    <property type="protein sequence ID" value="CAF1036799.1"/>
    <property type="molecule type" value="Genomic_DNA"/>
</dbReference>
<dbReference type="EMBL" id="CAJNOL010000822">
    <property type="protein sequence ID" value="CAF1210449.1"/>
    <property type="molecule type" value="Genomic_DNA"/>
</dbReference>
<dbReference type="GO" id="GO:0032259">
    <property type="term" value="P:methylation"/>
    <property type="evidence" value="ECO:0007669"/>
    <property type="project" value="UniProtKB-KW"/>
</dbReference>
<keyword evidence="10 14" id="KW-1133">Transmembrane helix</keyword>
<evidence type="ECO:0000256" key="7">
    <source>
        <dbReference type="ARBA" id="ARBA00022679"/>
    </source>
</evidence>
<evidence type="ECO:0000256" key="8">
    <source>
        <dbReference type="ARBA" id="ARBA00022691"/>
    </source>
</evidence>
<feature type="transmembrane region" description="Helical" evidence="14">
    <location>
        <begin position="66"/>
        <end position="91"/>
    </location>
</feature>
<feature type="transmembrane region" description="Helical" evidence="14">
    <location>
        <begin position="150"/>
        <end position="168"/>
    </location>
</feature>
<evidence type="ECO:0000256" key="12">
    <source>
        <dbReference type="ARBA" id="ARBA00023572"/>
    </source>
</evidence>
<feature type="transmembrane region" description="Helical" evidence="14">
    <location>
        <begin position="211"/>
        <end position="233"/>
    </location>
</feature>
<dbReference type="InterPro" id="IPR025770">
    <property type="entry name" value="PPMT_MeTrfase"/>
</dbReference>
<dbReference type="EMBL" id="CAJOBE010000705">
    <property type="protein sequence ID" value="CAF3676334.1"/>
    <property type="molecule type" value="Genomic_DNA"/>
</dbReference>
<comment type="subcellular location">
    <subcellularLocation>
        <location evidence="14">Endoplasmic reticulum membrane</location>
        <topology evidence="14">Multi-pass membrane protein</topology>
    </subcellularLocation>
    <subcellularLocation>
        <location evidence="2">Membrane</location>
        <topology evidence="2">Multi-pass membrane protein</topology>
    </subcellularLocation>
</comment>
<dbReference type="Pfam" id="PF04133">
    <property type="entry name" value="Vps55"/>
    <property type="match status" value="1"/>
</dbReference>
<dbReference type="EMBL" id="CAJNOO010000746">
    <property type="protein sequence ID" value="CAF1024553.1"/>
    <property type="molecule type" value="Genomic_DNA"/>
</dbReference>
<name>A0A814JDY5_9BILA</name>
<dbReference type="PANTHER" id="PTHR12714">
    <property type="entry name" value="PROTEIN-S ISOPRENYLCYSTEINE O-METHYLTRANSFERASE"/>
    <property type="match status" value="1"/>
</dbReference>
<dbReference type="GO" id="GO:0005789">
    <property type="term" value="C:endoplasmic reticulum membrane"/>
    <property type="evidence" value="ECO:0007669"/>
    <property type="project" value="UniProtKB-SubCell"/>
</dbReference>
<dbReference type="Proteomes" id="UP000663854">
    <property type="component" value="Unassembled WGS sequence"/>
</dbReference>
<dbReference type="EMBL" id="CAJNOT010000862">
    <property type="protein sequence ID" value="CAF1097431.1"/>
    <property type="molecule type" value="Genomic_DNA"/>
</dbReference>
<evidence type="ECO:0000256" key="14">
    <source>
        <dbReference type="RuleBase" id="RU362022"/>
    </source>
</evidence>
<evidence type="ECO:0000256" key="13">
    <source>
        <dbReference type="ARBA" id="ARBA00023656"/>
    </source>
</evidence>
<comment type="caution">
    <text evidence="16">The sequence shown here is derived from an EMBL/GenBank/DDBJ whole genome shotgun (WGS) entry which is preliminary data.</text>
</comment>
<reference evidence="16" key="1">
    <citation type="submission" date="2021-02" db="EMBL/GenBank/DDBJ databases">
        <authorList>
            <person name="Nowell W R."/>
        </authorList>
    </citation>
    <scope>NUCLEOTIDE SEQUENCE</scope>
</reference>
<proteinExistence type="inferred from homology"/>
<evidence type="ECO:0000256" key="2">
    <source>
        <dbReference type="ARBA" id="ARBA00004141"/>
    </source>
</evidence>
<dbReference type="EMBL" id="CAJOAX010001591">
    <property type="protein sequence ID" value="CAF3728978.1"/>
    <property type="molecule type" value="Genomic_DNA"/>
</dbReference>
<dbReference type="EMBL" id="CAJNOL010000824">
    <property type="protein sequence ID" value="CAF1211065.1"/>
    <property type="molecule type" value="Genomic_DNA"/>
</dbReference>
<evidence type="ECO:0000313" key="17">
    <source>
        <dbReference type="EMBL" id="CAF1097431.1"/>
    </source>
</evidence>
<evidence type="ECO:0000256" key="10">
    <source>
        <dbReference type="ARBA" id="ARBA00022989"/>
    </source>
</evidence>
<keyword evidence="25" id="KW-1185">Reference proteome</keyword>
<keyword evidence="7" id="KW-0808">Transferase</keyword>
<dbReference type="PROSITE" id="PS51564">
    <property type="entry name" value="SAM_ICMT"/>
    <property type="match status" value="1"/>
</dbReference>
<evidence type="ECO:0000313" key="15">
    <source>
        <dbReference type="EMBL" id="CAF1024553.1"/>
    </source>
</evidence>
<dbReference type="AlphaFoldDB" id="A0A814JDY5"/>
<dbReference type="OrthoDB" id="422086at2759"/>
<keyword evidence="6 14" id="KW-0489">Methyltransferase</keyword>
<evidence type="ECO:0000313" key="20">
    <source>
        <dbReference type="EMBL" id="CAF1211065.1"/>
    </source>
</evidence>
<feature type="transmembrane region" description="Helical" evidence="14">
    <location>
        <begin position="36"/>
        <end position="54"/>
    </location>
</feature>
<gene>
    <name evidence="21" type="ORF">FNK824_LOCUS7542</name>
    <name evidence="23" type="ORF">JBS370_LOCUS18176</name>
    <name evidence="19" type="ORF">JXQ802_LOCUS24906</name>
    <name evidence="20" type="ORF">JXQ802_LOCUS24938</name>
    <name evidence="22" type="ORF">OTI717_LOCUS14316</name>
    <name evidence="16" type="ORF">PYM288_LOCUS16433</name>
    <name evidence="15" type="ORF">RFH988_LOCUS15377</name>
    <name evidence="18" type="ORF">SEV965_LOCUS20060</name>
    <name evidence="17" type="ORF">ZHD862_LOCUS17412</name>
</gene>
<dbReference type="GO" id="GO:0004671">
    <property type="term" value="F:protein C-terminal S-isoprenylcysteine carboxyl O-methyltransferase activity"/>
    <property type="evidence" value="ECO:0007669"/>
    <property type="project" value="UniProtKB-EC"/>
</dbReference>
<evidence type="ECO:0000313" key="18">
    <source>
        <dbReference type="EMBL" id="CAF1181102.1"/>
    </source>
</evidence>
<dbReference type="Proteomes" id="UP000663870">
    <property type="component" value="Unassembled WGS sequence"/>
</dbReference>
<feature type="transmembrane region" description="Helical" evidence="14">
    <location>
        <begin position="348"/>
        <end position="372"/>
    </location>
</feature>
<dbReference type="Proteomes" id="UP000663864">
    <property type="component" value="Unassembled WGS sequence"/>
</dbReference>
<evidence type="ECO:0000256" key="4">
    <source>
        <dbReference type="ARBA" id="ARBA00009140"/>
    </source>
</evidence>
<dbReference type="Proteomes" id="UP000663882">
    <property type="component" value="Unassembled WGS sequence"/>
</dbReference>
<feature type="transmembrane region" description="Helical" evidence="14">
    <location>
        <begin position="323"/>
        <end position="342"/>
    </location>
</feature>
<sequence length="383" mass="44789">MESIYRKDLSSCFCSFIPFFLSIPFIFVYYLQRLSLQTSVFFILLLFIIHFLVFNRFYTKEIFLRAHFLTLILTIGFIWSITSLAIGLFTITLSIFHLSEYISVGIWCPRTLNINSFLLNHSPQYHAAILIAYLEYFIEKYYFFPNGFPYHWIMIIIGLIMIISGEYLRKLAMYTAKENFSHLIEDKPNRDHRLITHGIYQYYRHPSYVGWFWWACGTQVLLANPICFFIYLFSTWFFFADRIVYEEATLTRYYGNVYRDYQKRVPVVGLTLLILGCALSNYNWWPTFVIIFYVLCPIPLAIGNRCTSYDGYSTSDTSPCKDFMWFLTSAIVASAFGLPAILFRANVILAGSMGFVMAANAVIFITISIYFITYNSDDSLGNF</sequence>
<keyword evidence="11 14" id="KW-0472">Membrane</keyword>
<feature type="transmembrane region" description="Helical" evidence="14">
    <location>
        <begin position="282"/>
        <end position="302"/>
    </location>
</feature>
<comment type="similarity">
    <text evidence="4 14">Belongs to the class VI-like SAM-binding methyltransferase superfamily. Isoprenylcysteine carboxyl methyltransferase family.</text>
</comment>
<feature type="transmembrane region" description="Helical" evidence="14">
    <location>
        <begin position="12"/>
        <end position="30"/>
    </location>
</feature>
<dbReference type="Proteomes" id="UP000663823">
    <property type="component" value="Unassembled WGS sequence"/>
</dbReference>
<comment type="similarity">
    <text evidence="3">Belongs to the OB-RGRP/VPS55 family.</text>
</comment>
<evidence type="ECO:0000256" key="9">
    <source>
        <dbReference type="ARBA" id="ARBA00022692"/>
    </source>
</evidence>
<comment type="catalytic activity">
    <reaction evidence="1 14">
        <text>[protein]-C-terminal S-[(2E,6E)-farnesyl]-L-cysteine + S-adenosyl-L-methionine = [protein]-C-terminal S-[(2E,6E)-farnesyl]-L-cysteine methyl ester + S-adenosyl-L-homocysteine</text>
        <dbReference type="Rhea" id="RHEA:21672"/>
        <dbReference type="Rhea" id="RHEA-COMP:12125"/>
        <dbReference type="Rhea" id="RHEA-COMP:12126"/>
        <dbReference type="ChEBI" id="CHEBI:57856"/>
        <dbReference type="ChEBI" id="CHEBI:59789"/>
        <dbReference type="ChEBI" id="CHEBI:90510"/>
        <dbReference type="ChEBI" id="CHEBI:90511"/>
        <dbReference type="EC" id="2.1.1.100"/>
    </reaction>
</comment>
<dbReference type="Proteomes" id="UP000663874">
    <property type="component" value="Unassembled WGS sequence"/>
</dbReference>
<evidence type="ECO:0000313" key="24">
    <source>
        <dbReference type="Proteomes" id="UP000663854"/>
    </source>
</evidence>
<comment type="function">
    <text evidence="12">Catalyzes the post-translational methylation of isoprenylated C-terminal cysteine residues.</text>
</comment>
<evidence type="ECO:0000313" key="19">
    <source>
        <dbReference type="EMBL" id="CAF1210449.1"/>
    </source>
</evidence>
<dbReference type="Gene3D" id="1.20.120.1630">
    <property type="match status" value="1"/>
</dbReference>
<dbReference type="Proteomes" id="UP000663836">
    <property type="component" value="Unassembled WGS sequence"/>
</dbReference>
<evidence type="ECO:0000313" key="23">
    <source>
        <dbReference type="EMBL" id="CAF3849785.1"/>
    </source>
</evidence>
<evidence type="ECO:0000313" key="21">
    <source>
        <dbReference type="EMBL" id="CAF3676334.1"/>
    </source>
</evidence>
<keyword evidence="8 14" id="KW-0949">S-adenosyl-L-methionine</keyword>
<evidence type="ECO:0000256" key="6">
    <source>
        <dbReference type="ARBA" id="ARBA00022603"/>
    </source>
</evidence>
<evidence type="ECO:0000256" key="3">
    <source>
        <dbReference type="ARBA" id="ARBA00005645"/>
    </source>
</evidence>
<dbReference type="InterPro" id="IPR007262">
    <property type="entry name" value="Vps55/LEPROT"/>
</dbReference>
<evidence type="ECO:0000313" key="16">
    <source>
        <dbReference type="EMBL" id="CAF1036799.1"/>
    </source>
</evidence>
<dbReference type="EC" id="2.1.1.100" evidence="5 14"/>
<evidence type="ECO:0000256" key="11">
    <source>
        <dbReference type="ARBA" id="ARBA00023136"/>
    </source>
</evidence>
<keyword evidence="14" id="KW-0256">Endoplasmic reticulum</keyword>
<keyword evidence="9 14" id="KW-0812">Transmembrane</keyword>
<dbReference type="EMBL" id="CAJNOU010001281">
    <property type="protein sequence ID" value="CAF1181102.1"/>
    <property type="molecule type" value="Genomic_DNA"/>
</dbReference>
<dbReference type="InterPro" id="IPR007269">
    <property type="entry name" value="ICMT_MeTrfase"/>
</dbReference>
<dbReference type="Proteomes" id="UP000663889">
    <property type="component" value="Unassembled WGS sequence"/>
</dbReference>
<evidence type="ECO:0000256" key="5">
    <source>
        <dbReference type="ARBA" id="ARBA00012151"/>
    </source>
</evidence>
<dbReference type="PANTHER" id="PTHR12714:SF9">
    <property type="entry name" value="PROTEIN-S-ISOPRENYLCYSTEINE O-METHYLTRANSFERASE"/>
    <property type="match status" value="1"/>
</dbReference>